<dbReference type="RefSeq" id="WP_094256227.1">
    <property type="nucleotide sequence ID" value="NZ_BMKM01000013.1"/>
</dbReference>
<evidence type="ECO:0000313" key="3">
    <source>
        <dbReference type="Proteomes" id="UP000614460"/>
    </source>
</evidence>
<sequence length="212" mass="23989">MRTSLLINLLFLLGLSFIQAQEVNSSVIDSSKSFVVENHSIRANIVKPMLAYQFERPIFLNGVFELQAGLTMGGLSRFHALPIGDKDRWNQYHKTSVLMPTWSLAVKKYYGFKVRSRDGLSIKRNSANFIALRYLGLMSGWTFDVRQGDYIAKEKTYFDKGIATGFAATWGINRDIGKEFSFNYEMGPISMKAPEGNWGLGLYIKVGFSKNL</sequence>
<accession>A0A8H9G5M8</accession>
<proteinExistence type="predicted"/>
<dbReference type="Proteomes" id="UP000614460">
    <property type="component" value="Unassembled WGS sequence"/>
</dbReference>
<reference evidence="2" key="1">
    <citation type="journal article" date="2014" name="Int. J. Syst. Evol. Microbiol.">
        <title>Complete genome sequence of Corynebacterium casei LMG S-19264T (=DSM 44701T), isolated from a smear-ripened cheese.</title>
        <authorList>
            <consortium name="US DOE Joint Genome Institute (JGI-PGF)"/>
            <person name="Walter F."/>
            <person name="Albersmeier A."/>
            <person name="Kalinowski J."/>
            <person name="Ruckert C."/>
        </authorList>
    </citation>
    <scope>NUCLEOTIDE SEQUENCE</scope>
    <source>
        <strain evidence="2">CGMCC 1.15966</strain>
    </source>
</reference>
<organism evidence="2 3">
    <name type="scientific">Sphingobacterium cellulitidis</name>
    <dbReference type="NCBI Taxonomy" id="1768011"/>
    <lineage>
        <taxon>Bacteria</taxon>
        <taxon>Pseudomonadati</taxon>
        <taxon>Bacteroidota</taxon>
        <taxon>Sphingobacteriia</taxon>
        <taxon>Sphingobacteriales</taxon>
        <taxon>Sphingobacteriaceae</taxon>
        <taxon>Sphingobacterium</taxon>
    </lineage>
</organism>
<protein>
    <recommendedName>
        <fullName evidence="4">DUF3575 domain-containing protein</fullName>
    </recommendedName>
</protein>
<evidence type="ECO:0008006" key="4">
    <source>
        <dbReference type="Google" id="ProtNLM"/>
    </source>
</evidence>
<keyword evidence="1" id="KW-0732">Signal</keyword>
<evidence type="ECO:0000313" key="2">
    <source>
        <dbReference type="EMBL" id="GGE32891.1"/>
    </source>
</evidence>
<feature type="chain" id="PRO_5034933276" description="DUF3575 domain-containing protein" evidence="1">
    <location>
        <begin position="21"/>
        <end position="212"/>
    </location>
</feature>
<feature type="signal peptide" evidence="1">
    <location>
        <begin position="1"/>
        <end position="20"/>
    </location>
</feature>
<name>A0A8H9G5M8_9SPHI</name>
<dbReference type="AlphaFoldDB" id="A0A8H9G5M8"/>
<dbReference type="EMBL" id="BMKM01000013">
    <property type="protein sequence ID" value="GGE32891.1"/>
    <property type="molecule type" value="Genomic_DNA"/>
</dbReference>
<comment type="caution">
    <text evidence="2">The sequence shown here is derived from an EMBL/GenBank/DDBJ whole genome shotgun (WGS) entry which is preliminary data.</text>
</comment>
<evidence type="ECO:0000256" key="1">
    <source>
        <dbReference type="SAM" id="SignalP"/>
    </source>
</evidence>
<keyword evidence="3" id="KW-1185">Reference proteome</keyword>
<reference evidence="2" key="2">
    <citation type="submission" date="2020-09" db="EMBL/GenBank/DDBJ databases">
        <authorList>
            <person name="Sun Q."/>
            <person name="Zhou Y."/>
        </authorList>
    </citation>
    <scope>NUCLEOTIDE SEQUENCE</scope>
    <source>
        <strain evidence="2">CGMCC 1.15966</strain>
    </source>
</reference>
<gene>
    <name evidence="2" type="ORF">GCM10011516_33260</name>
</gene>